<organism evidence="4 5">
    <name type="scientific">Flavobacterium turcicum</name>
    <dbReference type="NCBI Taxonomy" id="2764718"/>
    <lineage>
        <taxon>Bacteria</taxon>
        <taxon>Pseudomonadati</taxon>
        <taxon>Bacteroidota</taxon>
        <taxon>Flavobacteriia</taxon>
        <taxon>Flavobacteriales</taxon>
        <taxon>Flavobacteriaceae</taxon>
        <taxon>Flavobacterium</taxon>
    </lineage>
</organism>
<accession>A0ABR7JHG8</accession>
<feature type="domain" description="DNA/RNA non-specific endonuclease/pyrophosphatase/phosphodiesterase" evidence="3">
    <location>
        <begin position="63"/>
        <end position="256"/>
    </location>
</feature>
<sequence>MALTTVCLLMSCKQEQTRSEMDTSQEQVQNKANDSAQTDTSAIYETDNWKTLLPTSTTAEVIEHQYYILSYLEEFEQAEWVAYELKKENVVNRDFKRPFFIEDDKVETRSADWRNYKNTNYDKGHLCPAADMEFDYDAYTSTFLTSNISPQEKDFNGGIWNSLEQNVRFWAKEYDKVMVVTAGILNSNLKTIGREKVAVPDYFYKIVFVRNAKKPKMIAFMIPNRASDLPLEDYVVTVDAIEKITRIDFFPKLTDALENQLESESNIRSWRFLEDKRY</sequence>
<dbReference type="GO" id="GO:0004519">
    <property type="term" value="F:endonuclease activity"/>
    <property type="evidence" value="ECO:0007669"/>
    <property type="project" value="UniProtKB-KW"/>
</dbReference>
<evidence type="ECO:0000259" key="2">
    <source>
        <dbReference type="SMART" id="SM00477"/>
    </source>
</evidence>
<dbReference type="InterPro" id="IPR020821">
    <property type="entry name" value="ENPP1-3/EXOG-like_nuc-like"/>
</dbReference>
<dbReference type="SMART" id="SM00477">
    <property type="entry name" value="NUC"/>
    <property type="match status" value="1"/>
</dbReference>
<protein>
    <submittedName>
        <fullName evidence="4">DNA/RNA non-specific endonuclease</fullName>
    </submittedName>
</protein>
<comment type="caution">
    <text evidence="4">The sequence shown here is derived from an EMBL/GenBank/DDBJ whole genome shotgun (WGS) entry which is preliminary data.</text>
</comment>
<evidence type="ECO:0000313" key="4">
    <source>
        <dbReference type="EMBL" id="MBC5863755.1"/>
    </source>
</evidence>
<gene>
    <name evidence="4" type="ORF">H8R26_09995</name>
</gene>
<evidence type="ECO:0000313" key="5">
    <source>
        <dbReference type="Proteomes" id="UP000621670"/>
    </source>
</evidence>
<evidence type="ECO:0000259" key="3">
    <source>
        <dbReference type="SMART" id="SM00892"/>
    </source>
</evidence>
<proteinExistence type="predicted"/>
<name>A0ABR7JHG8_9FLAO</name>
<dbReference type="InterPro" id="IPR044929">
    <property type="entry name" value="DNA/RNA_non-sp_Endonuclease_sf"/>
</dbReference>
<feature type="domain" description="ENPP1-3/EXOG-like endonuclease/phosphodiesterase" evidence="2">
    <location>
        <begin position="64"/>
        <end position="256"/>
    </location>
</feature>
<keyword evidence="4" id="KW-0255">Endonuclease</keyword>
<reference evidence="4 5" key="1">
    <citation type="submission" date="2020-08" db="EMBL/GenBank/DDBJ databases">
        <title>Description of novel Flavobacterium F-400 isolate.</title>
        <authorList>
            <person name="Saticioglu I."/>
            <person name="Duman M."/>
            <person name="Altun S."/>
        </authorList>
    </citation>
    <scope>NUCLEOTIDE SEQUENCE [LARGE SCALE GENOMIC DNA]</scope>
    <source>
        <strain evidence="4 5">F-400</strain>
    </source>
</reference>
<dbReference type="PANTHER" id="PTHR13966">
    <property type="entry name" value="ENDONUCLEASE RELATED"/>
    <property type="match status" value="1"/>
</dbReference>
<feature type="compositionally biased region" description="Polar residues" evidence="1">
    <location>
        <begin position="22"/>
        <end position="39"/>
    </location>
</feature>
<dbReference type="PANTHER" id="PTHR13966:SF5">
    <property type="entry name" value="ENDONUCLEASE G, MITOCHONDRIAL"/>
    <property type="match status" value="1"/>
</dbReference>
<feature type="region of interest" description="Disordered" evidence="1">
    <location>
        <begin position="18"/>
        <end position="39"/>
    </location>
</feature>
<keyword evidence="4" id="KW-0378">Hydrolase</keyword>
<dbReference type="EMBL" id="JACRUM010000005">
    <property type="protein sequence ID" value="MBC5863755.1"/>
    <property type="molecule type" value="Genomic_DNA"/>
</dbReference>
<keyword evidence="4" id="KW-0540">Nuclease</keyword>
<dbReference type="Pfam" id="PF01223">
    <property type="entry name" value="Endonuclease_NS"/>
    <property type="match status" value="1"/>
</dbReference>
<dbReference type="InterPro" id="IPR040255">
    <property type="entry name" value="Non-specific_endonuclease"/>
</dbReference>
<dbReference type="SUPFAM" id="SSF54060">
    <property type="entry name" value="His-Me finger endonucleases"/>
    <property type="match status" value="1"/>
</dbReference>
<keyword evidence="5" id="KW-1185">Reference proteome</keyword>
<dbReference type="SMART" id="SM00892">
    <property type="entry name" value="Endonuclease_NS"/>
    <property type="match status" value="1"/>
</dbReference>
<dbReference type="InterPro" id="IPR044925">
    <property type="entry name" value="His-Me_finger_sf"/>
</dbReference>
<dbReference type="InterPro" id="IPR001604">
    <property type="entry name" value="Endo_G_ENPP1-like_dom"/>
</dbReference>
<dbReference type="Proteomes" id="UP000621670">
    <property type="component" value="Unassembled WGS sequence"/>
</dbReference>
<evidence type="ECO:0000256" key="1">
    <source>
        <dbReference type="SAM" id="MobiDB-lite"/>
    </source>
</evidence>
<dbReference type="Gene3D" id="3.40.570.10">
    <property type="entry name" value="Extracellular Endonuclease, subunit A"/>
    <property type="match status" value="1"/>
</dbReference>